<dbReference type="InterPro" id="IPR011008">
    <property type="entry name" value="Dimeric_a/b-barrel"/>
</dbReference>
<evidence type="ECO:0000313" key="3">
    <source>
        <dbReference type="Proteomes" id="UP000183567"/>
    </source>
</evidence>
<dbReference type="PANTHER" id="PTHR33606:SF3">
    <property type="entry name" value="PROTEIN YCII"/>
    <property type="match status" value="1"/>
</dbReference>
<proteinExistence type="predicted"/>
<organism evidence="2 3">
    <name type="scientific">Rhizopogon vesiculosus</name>
    <dbReference type="NCBI Taxonomy" id="180088"/>
    <lineage>
        <taxon>Eukaryota</taxon>
        <taxon>Fungi</taxon>
        <taxon>Dikarya</taxon>
        <taxon>Basidiomycota</taxon>
        <taxon>Agaricomycotina</taxon>
        <taxon>Agaricomycetes</taxon>
        <taxon>Agaricomycetidae</taxon>
        <taxon>Boletales</taxon>
        <taxon>Suillineae</taxon>
        <taxon>Rhizopogonaceae</taxon>
        <taxon>Rhizopogon</taxon>
    </lineage>
</organism>
<dbReference type="Proteomes" id="UP000183567">
    <property type="component" value="Unassembled WGS sequence"/>
</dbReference>
<comment type="caution">
    <text evidence="2">The sequence shown here is derived from an EMBL/GenBank/DDBJ whole genome shotgun (WGS) entry which is preliminary data.</text>
</comment>
<accession>A0A1J8QFK5</accession>
<dbReference type="InterPro" id="IPR005545">
    <property type="entry name" value="YCII"/>
</dbReference>
<dbReference type="InterPro" id="IPR051807">
    <property type="entry name" value="Sec-metab_biosynth-assoc"/>
</dbReference>
<dbReference type="Pfam" id="PF03795">
    <property type="entry name" value="YCII"/>
    <property type="match status" value="1"/>
</dbReference>
<dbReference type="OrthoDB" id="5519740at2759"/>
<dbReference type="Gene3D" id="3.30.70.1060">
    <property type="entry name" value="Dimeric alpha+beta barrel"/>
    <property type="match status" value="1"/>
</dbReference>
<keyword evidence="3" id="KW-1185">Reference proteome</keyword>
<feature type="domain" description="YCII-related" evidence="1">
    <location>
        <begin position="19"/>
        <end position="106"/>
    </location>
</feature>
<protein>
    <recommendedName>
        <fullName evidence="1">YCII-related domain-containing protein</fullName>
    </recommendedName>
</protein>
<dbReference type="SUPFAM" id="SSF54909">
    <property type="entry name" value="Dimeric alpha+beta barrel"/>
    <property type="match status" value="1"/>
</dbReference>
<gene>
    <name evidence="2" type="ORF">AZE42_01693</name>
</gene>
<evidence type="ECO:0000313" key="2">
    <source>
        <dbReference type="EMBL" id="OJA10532.1"/>
    </source>
</evidence>
<reference evidence="2 3" key="1">
    <citation type="submission" date="2016-03" db="EMBL/GenBank/DDBJ databases">
        <title>Comparative genomics of the ectomycorrhizal sister species Rhizopogon vinicolor and Rhizopogon vesiculosus (Basidiomycota: Boletales) reveals a divergence of the mating type B locus.</title>
        <authorList>
            <person name="Mujic A.B."/>
            <person name="Kuo A."/>
            <person name="Tritt A."/>
            <person name="Lipzen A."/>
            <person name="Chen C."/>
            <person name="Johnson J."/>
            <person name="Sharma A."/>
            <person name="Barry K."/>
            <person name="Grigoriev I.V."/>
            <person name="Spatafora J.W."/>
        </authorList>
    </citation>
    <scope>NUCLEOTIDE SEQUENCE [LARGE SCALE GENOMIC DNA]</scope>
    <source>
        <strain evidence="2 3">AM-OR11-056</strain>
    </source>
</reference>
<name>A0A1J8QFK5_9AGAM</name>
<evidence type="ECO:0000259" key="1">
    <source>
        <dbReference type="Pfam" id="PF03795"/>
    </source>
</evidence>
<dbReference type="PANTHER" id="PTHR33606">
    <property type="entry name" value="PROTEIN YCII"/>
    <property type="match status" value="1"/>
</dbReference>
<sequence>MPPKSDLSASSTSVKIHPYMVWAPDHTDEGALARRLAVRQQHLVGVNKITKQGVLRVASALLAPGSEDAEPQDRKFAGSMLIYEAESLEVARRLAEADVYWKGNVWDKEKMVILPLLMATTLPERAGIVYPMPEDEN</sequence>
<dbReference type="EMBL" id="LVVM01005449">
    <property type="protein sequence ID" value="OJA10532.1"/>
    <property type="molecule type" value="Genomic_DNA"/>
</dbReference>
<dbReference type="AlphaFoldDB" id="A0A1J8QFK5"/>